<evidence type="ECO:0000256" key="1">
    <source>
        <dbReference type="SAM" id="MobiDB-lite"/>
    </source>
</evidence>
<dbReference type="Proteomes" id="UP001489004">
    <property type="component" value="Unassembled WGS sequence"/>
</dbReference>
<keyword evidence="4" id="KW-1185">Reference proteome</keyword>
<organism evidence="3 4">
    <name type="scientific">[Myrmecia] bisecta</name>
    <dbReference type="NCBI Taxonomy" id="41462"/>
    <lineage>
        <taxon>Eukaryota</taxon>
        <taxon>Viridiplantae</taxon>
        <taxon>Chlorophyta</taxon>
        <taxon>core chlorophytes</taxon>
        <taxon>Trebouxiophyceae</taxon>
        <taxon>Trebouxiales</taxon>
        <taxon>Trebouxiaceae</taxon>
        <taxon>Myrmecia</taxon>
    </lineage>
</organism>
<feature type="compositionally biased region" description="Basic and acidic residues" evidence="1">
    <location>
        <begin position="18"/>
        <end position="40"/>
    </location>
</feature>
<feature type="transmembrane region" description="Helical" evidence="2">
    <location>
        <begin position="93"/>
        <end position="113"/>
    </location>
</feature>
<comment type="caution">
    <text evidence="3">The sequence shown here is derived from an EMBL/GenBank/DDBJ whole genome shotgun (WGS) entry which is preliminary data.</text>
</comment>
<dbReference type="EMBL" id="JALJOR010000023">
    <property type="protein sequence ID" value="KAK9803140.1"/>
    <property type="molecule type" value="Genomic_DNA"/>
</dbReference>
<keyword evidence="2" id="KW-1133">Transmembrane helix</keyword>
<gene>
    <name evidence="3" type="ORF">WJX72_001029</name>
</gene>
<feature type="region of interest" description="Disordered" evidence="1">
    <location>
        <begin position="286"/>
        <end position="308"/>
    </location>
</feature>
<evidence type="ECO:0000313" key="3">
    <source>
        <dbReference type="EMBL" id="KAK9803140.1"/>
    </source>
</evidence>
<feature type="region of interest" description="Disordered" evidence="1">
    <location>
        <begin position="1"/>
        <end position="56"/>
    </location>
</feature>
<evidence type="ECO:0000256" key="2">
    <source>
        <dbReference type="SAM" id="Phobius"/>
    </source>
</evidence>
<dbReference type="AlphaFoldDB" id="A0AAW1NYL7"/>
<protein>
    <submittedName>
        <fullName evidence="3">Uncharacterized protein</fullName>
    </submittedName>
</protein>
<sequence length="308" mass="32687">MIQLRGASSDEPAAVEAGAKRPLCDKDTPGVPRRQSEVHRPRTSSTPPPAASHNRLPEFTSLVSKAASCCKMAFGRGTSGDATHVGPAKKSTLATLLSLSPALLLSWIGWGIVTAGLSALQHRCLSDASLAGQQLLPAGVLGQYDPNPQCSSLYRYSWFIWALEFFVLAVFTMASFSFHLRRLSWLGPLIVVTVLIIDQTNRFISFRSLVTGSVHRAADVVFAGWLISAVGLLMLMLAYGWILDERYGAGYTGTGRDVESGMGGNMGPGAHRKNTGVTGTTGAGTTGTGAHYHEGAAPIVSGPTPERY</sequence>
<feature type="transmembrane region" description="Helical" evidence="2">
    <location>
        <begin position="156"/>
        <end position="176"/>
    </location>
</feature>
<name>A0AAW1NYL7_9CHLO</name>
<reference evidence="3 4" key="1">
    <citation type="journal article" date="2024" name="Nat. Commun.">
        <title>Phylogenomics reveals the evolutionary origins of lichenization in chlorophyte algae.</title>
        <authorList>
            <person name="Puginier C."/>
            <person name="Libourel C."/>
            <person name="Otte J."/>
            <person name="Skaloud P."/>
            <person name="Haon M."/>
            <person name="Grisel S."/>
            <person name="Petersen M."/>
            <person name="Berrin J.G."/>
            <person name="Delaux P.M."/>
            <person name="Dal Grande F."/>
            <person name="Keller J."/>
        </authorList>
    </citation>
    <scope>NUCLEOTIDE SEQUENCE [LARGE SCALE GENOMIC DNA]</scope>
    <source>
        <strain evidence="3 4">SAG 2043</strain>
    </source>
</reference>
<evidence type="ECO:0000313" key="4">
    <source>
        <dbReference type="Proteomes" id="UP001489004"/>
    </source>
</evidence>
<feature type="transmembrane region" description="Helical" evidence="2">
    <location>
        <begin position="220"/>
        <end position="242"/>
    </location>
</feature>
<proteinExistence type="predicted"/>
<keyword evidence="2" id="KW-0472">Membrane</keyword>
<keyword evidence="2" id="KW-0812">Transmembrane</keyword>
<feature type="transmembrane region" description="Helical" evidence="2">
    <location>
        <begin position="183"/>
        <end position="200"/>
    </location>
</feature>
<accession>A0AAW1NYL7</accession>